<dbReference type="InterPro" id="IPR007487">
    <property type="entry name" value="ABC_transpt-TYRBP-like"/>
</dbReference>
<dbReference type="InterPro" id="IPR028082">
    <property type="entry name" value="Peripla_BP_I"/>
</dbReference>
<dbReference type="PANTHER" id="PTHR35271">
    <property type="entry name" value="ABC TRANSPORTER, SUBSTRATE-BINDING LIPOPROTEIN-RELATED"/>
    <property type="match status" value="1"/>
</dbReference>
<dbReference type="SUPFAM" id="SSF53822">
    <property type="entry name" value="Periplasmic binding protein-like I"/>
    <property type="match status" value="1"/>
</dbReference>
<evidence type="ECO:0000313" key="1">
    <source>
        <dbReference type="EMBL" id="RST65294.1"/>
    </source>
</evidence>
<evidence type="ECO:0000313" key="2">
    <source>
        <dbReference type="Proteomes" id="UP000279470"/>
    </source>
</evidence>
<keyword evidence="2" id="KW-1185">Reference proteome</keyword>
<sequence>MSKIINNFLLIILLVISVVNKTYSKEDFYKVAIILPMDHQAMNYIVAGFKKELSVERNKKYKLKIYNAQGDSNLMKSIFQQIARSDYDVVVPIGTNATQFAIKMVKDQTIISIAAKLSKKYKAQNFINVEDQITMKKFVSLINAVIHHPKYLTLIHSNDVRMFQQSKLLIEELKNEKCEVQVISVQNISDILSSLKSINNKSQAIIILKVNAKISPS</sequence>
<proteinExistence type="predicted"/>
<evidence type="ECO:0008006" key="3">
    <source>
        <dbReference type="Google" id="ProtNLM"/>
    </source>
</evidence>
<dbReference type="Gene3D" id="3.40.50.2300">
    <property type="match status" value="1"/>
</dbReference>
<dbReference type="RefSeq" id="WP_126044900.1">
    <property type="nucleotide sequence ID" value="NZ_RXFM01000054.1"/>
</dbReference>
<comment type="caution">
    <text evidence="1">The sequence shown here is derived from an EMBL/GenBank/DDBJ whole genome shotgun (WGS) entry which is preliminary data.</text>
</comment>
<dbReference type="Pfam" id="PF04392">
    <property type="entry name" value="ABC_sub_bind"/>
    <property type="match status" value="1"/>
</dbReference>
<gene>
    <name evidence="1" type="ORF">EIC27_04320</name>
</gene>
<protein>
    <recommendedName>
        <fullName evidence="3">ABC transporter substrate-binding protein</fullName>
    </recommendedName>
</protein>
<reference evidence="2" key="1">
    <citation type="submission" date="2018-11" db="EMBL/GenBank/DDBJ databases">
        <title>Phylogenetic, genomic, and biogeographic characterization of a novel and ubiquitous marine invertebrate-associated Rickettsiales parasite, Candidatus Marinoinvertebrata rohwerii, gen. nov., sp. nov.</title>
        <authorList>
            <person name="Klinges J.G."/>
            <person name="Rosales S.M."/>
            <person name="Mcminds R."/>
            <person name="Shaver E.C."/>
            <person name="Shantz A."/>
            <person name="Peters E.C."/>
            <person name="Burkepile D.E."/>
            <person name="Silliman B.R."/>
            <person name="Vega Thurber R.L."/>
        </authorList>
    </citation>
    <scope>NUCLEOTIDE SEQUENCE [LARGE SCALE GENOMIC DNA]</scope>
    <source>
        <strain evidence="2">a_cerv_44</strain>
    </source>
</reference>
<accession>A0A3S0A6E4</accession>
<dbReference type="Proteomes" id="UP000279470">
    <property type="component" value="Unassembled WGS sequence"/>
</dbReference>
<name>A0A3S0A6E4_9RICK</name>
<organism evidence="1 2">
    <name type="scientific">Candidatus Aquarickettsia rohweri</name>
    <dbReference type="NCBI Taxonomy" id="2602574"/>
    <lineage>
        <taxon>Bacteria</taxon>
        <taxon>Pseudomonadati</taxon>
        <taxon>Pseudomonadota</taxon>
        <taxon>Alphaproteobacteria</taxon>
        <taxon>Rickettsiales</taxon>
        <taxon>Candidatus Midichloriaceae</taxon>
        <taxon>Candidatus Aquarickettsia</taxon>
    </lineage>
</organism>
<dbReference type="OrthoDB" id="9776955at2"/>
<dbReference type="AlphaFoldDB" id="A0A3S0A6E4"/>
<dbReference type="PANTHER" id="PTHR35271:SF1">
    <property type="entry name" value="ABC TRANSPORTER, SUBSTRATE-BINDING LIPOPROTEIN"/>
    <property type="match status" value="1"/>
</dbReference>
<dbReference type="EMBL" id="RXFM01000054">
    <property type="protein sequence ID" value="RST65294.1"/>
    <property type="molecule type" value="Genomic_DNA"/>
</dbReference>